<sequence>MSLALGLSLEPRDIRLYLEYPYSRNPRRGFVPKLMFEASAQKGKKGKEKVLAPMAQKGMQRTARKGEKPELGLETTRTVTRGLMFMMALLAGHEPWDCSFSFPALLCMYSLETHAWGVVNFGNPEQSYAQHDIPAKDLRVSYEQHQQKL</sequence>
<dbReference type="EMBL" id="DS016996">
    <property type="protein sequence ID" value="KMU87077.1"/>
    <property type="molecule type" value="Genomic_DNA"/>
</dbReference>
<dbReference type="AlphaFoldDB" id="A0A0J8RQG4"/>
<evidence type="ECO:0000313" key="1">
    <source>
        <dbReference type="EMBL" id="KMU87077.1"/>
    </source>
</evidence>
<gene>
    <name evidence="1" type="ORF">CIHG_05017</name>
</gene>
<evidence type="ECO:0000313" key="2">
    <source>
        <dbReference type="Proteomes" id="UP000054563"/>
    </source>
</evidence>
<protein>
    <submittedName>
        <fullName evidence="1">Uncharacterized protein</fullName>
    </submittedName>
</protein>
<proteinExistence type="predicted"/>
<dbReference type="VEuPathDB" id="FungiDB:CIHG_05017"/>
<accession>A0A0J8RQG4</accession>
<name>A0A0J8RQG4_COCIT</name>
<dbReference type="Proteomes" id="UP000054563">
    <property type="component" value="Unassembled WGS sequence"/>
</dbReference>
<reference evidence="2" key="1">
    <citation type="journal article" date="2010" name="Genome Res.">
        <title>Population genomic sequencing of Coccidioides fungi reveals recent hybridization and transposon control.</title>
        <authorList>
            <person name="Neafsey D.E."/>
            <person name="Barker B.M."/>
            <person name="Sharpton T.J."/>
            <person name="Stajich J.E."/>
            <person name="Park D.J."/>
            <person name="Whiston E."/>
            <person name="Hung C.-Y."/>
            <person name="McMahan C."/>
            <person name="White J."/>
            <person name="Sykes S."/>
            <person name="Heiman D."/>
            <person name="Young S."/>
            <person name="Zeng Q."/>
            <person name="Abouelleil A."/>
            <person name="Aftuck L."/>
            <person name="Bessette D."/>
            <person name="Brown A."/>
            <person name="FitzGerald M."/>
            <person name="Lui A."/>
            <person name="Macdonald J.P."/>
            <person name="Priest M."/>
            <person name="Orbach M.J."/>
            <person name="Galgiani J.N."/>
            <person name="Kirkland T.N."/>
            <person name="Cole G.T."/>
            <person name="Birren B.W."/>
            <person name="Henn M.R."/>
            <person name="Taylor J.W."/>
            <person name="Rounsley S.D."/>
        </authorList>
    </citation>
    <scope>NUCLEOTIDE SEQUENCE [LARGE SCALE GENOMIC DNA]</scope>
    <source>
        <strain evidence="2">H538.4</strain>
    </source>
</reference>
<organism evidence="1 2">
    <name type="scientific">Coccidioides immitis H538.4</name>
    <dbReference type="NCBI Taxonomy" id="396776"/>
    <lineage>
        <taxon>Eukaryota</taxon>
        <taxon>Fungi</taxon>
        <taxon>Dikarya</taxon>
        <taxon>Ascomycota</taxon>
        <taxon>Pezizomycotina</taxon>
        <taxon>Eurotiomycetes</taxon>
        <taxon>Eurotiomycetidae</taxon>
        <taxon>Onygenales</taxon>
        <taxon>Onygenaceae</taxon>
        <taxon>Coccidioides</taxon>
    </lineage>
</organism>